<reference evidence="1" key="2">
    <citation type="journal article" date="2024" name="Plant">
        <title>Genomic evolution and insights into agronomic trait innovations of Sesamum species.</title>
        <authorList>
            <person name="Miao H."/>
            <person name="Wang L."/>
            <person name="Qu L."/>
            <person name="Liu H."/>
            <person name="Sun Y."/>
            <person name="Le M."/>
            <person name="Wang Q."/>
            <person name="Wei S."/>
            <person name="Zheng Y."/>
            <person name="Lin W."/>
            <person name="Duan Y."/>
            <person name="Cao H."/>
            <person name="Xiong S."/>
            <person name="Wang X."/>
            <person name="Wei L."/>
            <person name="Li C."/>
            <person name="Ma Q."/>
            <person name="Ju M."/>
            <person name="Zhao R."/>
            <person name="Li G."/>
            <person name="Mu C."/>
            <person name="Tian Q."/>
            <person name="Mei H."/>
            <person name="Zhang T."/>
            <person name="Gao T."/>
            <person name="Zhang H."/>
        </authorList>
    </citation>
    <scope>NUCLEOTIDE SEQUENCE</scope>
    <source>
        <strain evidence="1">K16</strain>
    </source>
</reference>
<dbReference type="EMBL" id="JACGWL010000007">
    <property type="protein sequence ID" value="KAK4397797.1"/>
    <property type="molecule type" value="Genomic_DNA"/>
</dbReference>
<dbReference type="PANTHER" id="PTHR33116:SF76">
    <property type="entry name" value="DUF4283 DOMAIN-CONTAINING PROTEIN"/>
    <property type="match status" value="1"/>
</dbReference>
<comment type="caution">
    <text evidence="1">The sequence shown here is derived from an EMBL/GenBank/DDBJ whole genome shotgun (WGS) entry which is preliminary data.</text>
</comment>
<accession>A0AAE1WR89</accession>
<evidence type="ECO:0008006" key="3">
    <source>
        <dbReference type="Google" id="ProtNLM"/>
    </source>
</evidence>
<dbReference type="AlphaFoldDB" id="A0AAE1WR89"/>
<reference evidence="1" key="1">
    <citation type="submission" date="2020-06" db="EMBL/GenBank/DDBJ databases">
        <authorList>
            <person name="Li T."/>
            <person name="Hu X."/>
            <person name="Zhang T."/>
            <person name="Song X."/>
            <person name="Zhang H."/>
            <person name="Dai N."/>
            <person name="Sheng W."/>
            <person name="Hou X."/>
            <person name="Wei L."/>
        </authorList>
    </citation>
    <scope>NUCLEOTIDE SEQUENCE</scope>
    <source>
        <strain evidence="1">K16</strain>
        <tissue evidence="1">Leaf</tissue>
    </source>
</reference>
<name>A0AAE1WR89_9LAMI</name>
<gene>
    <name evidence="1" type="ORF">Sango_1255200</name>
</gene>
<evidence type="ECO:0000313" key="1">
    <source>
        <dbReference type="EMBL" id="KAK4397797.1"/>
    </source>
</evidence>
<sequence length="357" mass="40809">MGLQITAGDGHVCMDPHDIIDEFVGYYQRLLGVNRDGRHIDIRYLRPWARYIVTAEEASQLVTLVTKDEIKNVFFDIAEHKSLGSDGYAPGFFKAAWPVLYRDTWVVIVTPDVSLFVYYSHGEDLILFCNVDEVTSSIFQRGLQVFASLFGLHANLDINQLIISKSVPGNRELLLQRLSFQEGYLPVRYLGLPLISSKLTLSDCQPLLIKINKCLKGWEGVSLTFADRLQLVKSVIMAFHVYCGSIFILPKRVIREIEKRMRRFLWKGNWELGLKTIPVCFSIIGIHTGASQLFRDVFGSLSRTIIGNWAFFRQQGDGEAAMRSMQLIEDYWDLWSTICGRSTIEENLNTLRGHLIY</sequence>
<protein>
    <recommendedName>
        <fullName evidence="3">Reverse transcriptase</fullName>
    </recommendedName>
</protein>
<organism evidence="1 2">
    <name type="scientific">Sesamum angolense</name>
    <dbReference type="NCBI Taxonomy" id="2727404"/>
    <lineage>
        <taxon>Eukaryota</taxon>
        <taxon>Viridiplantae</taxon>
        <taxon>Streptophyta</taxon>
        <taxon>Embryophyta</taxon>
        <taxon>Tracheophyta</taxon>
        <taxon>Spermatophyta</taxon>
        <taxon>Magnoliopsida</taxon>
        <taxon>eudicotyledons</taxon>
        <taxon>Gunneridae</taxon>
        <taxon>Pentapetalae</taxon>
        <taxon>asterids</taxon>
        <taxon>lamiids</taxon>
        <taxon>Lamiales</taxon>
        <taxon>Pedaliaceae</taxon>
        <taxon>Sesamum</taxon>
    </lineage>
</organism>
<dbReference type="Proteomes" id="UP001289374">
    <property type="component" value="Unassembled WGS sequence"/>
</dbReference>
<dbReference type="PANTHER" id="PTHR33116">
    <property type="entry name" value="REVERSE TRANSCRIPTASE ZINC-BINDING DOMAIN-CONTAINING PROTEIN-RELATED-RELATED"/>
    <property type="match status" value="1"/>
</dbReference>
<keyword evidence="2" id="KW-1185">Reference proteome</keyword>
<evidence type="ECO:0000313" key="2">
    <source>
        <dbReference type="Proteomes" id="UP001289374"/>
    </source>
</evidence>
<proteinExistence type="predicted"/>